<proteinExistence type="predicted"/>
<gene>
    <name evidence="1" type="ORF">Amac_040410</name>
</gene>
<organism evidence="1 2">
    <name type="scientific">Acrocarpospora macrocephala</name>
    <dbReference type="NCBI Taxonomy" id="150177"/>
    <lineage>
        <taxon>Bacteria</taxon>
        <taxon>Bacillati</taxon>
        <taxon>Actinomycetota</taxon>
        <taxon>Actinomycetes</taxon>
        <taxon>Streptosporangiales</taxon>
        <taxon>Streptosporangiaceae</taxon>
        <taxon>Acrocarpospora</taxon>
    </lineage>
</organism>
<dbReference type="InterPro" id="IPR046036">
    <property type="entry name" value="DUF5994"/>
</dbReference>
<evidence type="ECO:0000313" key="2">
    <source>
        <dbReference type="Proteomes" id="UP000331127"/>
    </source>
</evidence>
<protein>
    <submittedName>
        <fullName evidence="1">Uncharacterized protein</fullName>
    </submittedName>
</protein>
<dbReference type="OrthoDB" id="3785441at2"/>
<evidence type="ECO:0000313" key="1">
    <source>
        <dbReference type="EMBL" id="GES10444.1"/>
    </source>
</evidence>
<dbReference type="AlphaFoldDB" id="A0A5M3WNE3"/>
<name>A0A5M3WNE3_9ACTN</name>
<sequence>MTPTILSHLKPLSSVTSAIPAVDSAIRLSLNAVPDRRAAVDGAWWPYSRDAAAELPGLITAVDQRIGRTTLRLSVYADAWDHIPRRIPARGRQVRIGSFQSGDPHVITLILAGAEPIRLLVIPAGTAEGALKLTGFAPADPPTIAHLPAVVTAEDEPHLASLSPIGEPI</sequence>
<dbReference type="Pfam" id="PF19457">
    <property type="entry name" value="DUF5994"/>
    <property type="match status" value="1"/>
</dbReference>
<reference evidence="1 2" key="1">
    <citation type="submission" date="2019-10" db="EMBL/GenBank/DDBJ databases">
        <title>Whole genome shotgun sequence of Acrocarpospora macrocephala NBRC 16266.</title>
        <authorList>
            <person name="Ichikawa N."/>
            <person name="Kimura A."/>
            <person name="Kitahashi Y."/>
            <person name="Komaki H."/>
            <person name="Oguchi A."/>
        </authorList>
    </citation>
    <scope>NUCLEOTIDE SEQUENCE [LARGE SCALE GENOMIC DNA]</scope>
    <source>
        <strain evidence="1 2">NBRC 16266</strain>
    </source>
</reference>
<comment type="caution">
    <text evidence="1">The sequence shown here is derived from an EMBL/GenBank/DDBJ whole genome shotgun (WGS) entry which is preliminary data.</text>
</comment>
<accession>A0A5M3WNE3</accession>
<dbReference type="RefSeq" id="WP_155355886.1">
    <property type="nucleotide sequence ID" value="NZ_BAAAHL010000010.1"/>
</dbReference>
<keyword evidence="2" id="KW-1185">Reference proteome</keyword>
<dbReference type="Proteomes" id="UP000331127">
    <property type="component" value="Unassembled WGS sequence"/>
</dbReference>
<dbReference type="EMBL" id="BLAE01000022">
    <property type="protein sequence ID" value="GES10444.1"/>
    <property type="molecule type" value="Genomic_DNA"/>
</dbReference>